<name>A0ABC8TBB6_9AQUA</name>
<dbReference type="InterPro" id="IPR012340">
    <property type="entry name" value="NA-bd_OB-fold"/>
</dbReference>
<dbReference type="SMART" id="SM00955">
    <property type="entry name" value="RNB"/>
    <property type="match status" value="1"/>
</dbReference>
<dbReference type="InterPro" id="IPR056403">
    <property type="entry name" value="RNase_II_barrel"/>
</dbReference>
<dbReference type="InterPro" id="IPR056404">
    <property type="entry name" value="HTH_RNase_II"/>
</dbReference>
<dbReference type="Proteomes" id="UP001642360">
    <property type="component" value="Unassembled WGS sequence"/>
</dbReference>
<dbReference type="PANTHER" id="PTHR23355:SF42">
    <property type="entry name" value="RIBONUCLEASE II, CHLOROPLASTIC_MITOCHONDRIAL"/>
    <property type="match status" value="1"/>
</dbReference>
<protein>
    <recommendedName>
        <fullName evidence="1">RNB domain-containing protein</fullName>
    </recommendedName>
</protein>
<accession>A0ABC8TBB6</accession>
<dbReference type="InterPro" id="IPR001900">
    <property type="entry name" value="RNase_II/R"/>
</dbReference>
<gene>
    <name evidence="2" type="ORF">ILEXP_LOCUS33590</name>
</gene>
<evidence type="ECO:0000313" key="3">
    <source>
        <dbReference type="Proteomes" id="UP001642360"/>
    </source>
</evidence>
<comment type="caution">
    <text evidence="2">The sequence shown here is derived from an EMBL/GenBank/DDBJ whole genome shotgun (WGS) entry which is preliminary data.</text>
</comment>
<sequence>MHGEILDEKLEKRALQKGLLLEFKKDSERLLLAVAQKPDGKKNWMVFDQNGVTTSIKPQQITYIVPGVENFDHTEISDFIQKAHNNLDPTLLEFAWVELLEKNKLVTVEELAEMIFGSAEPLESYCAHLLLSKDEIYFAVLETKGPCSLYRPRPTVQSEGYNDLQPGMAMTYLTVEELLRRKAVKEVADKEFQEFVELLKSAKATPLDAKPPKSSWKVEEKSWLKIESIEAYAVDACRNDDQKKTAGVFHTPLMGTKLCVLYREICVASKVFPQILKAMGLPKTASSAVNLLIDIGYFPVHVNLDLLKFNIRTDYPDEILSAAEHLVSESSDPDEEKICFFCLPSQLIHINVGIKLPDSYSFDLCNRDRWLLEKEEMMFDGRGVKKITTFSPLLRRTIVEVQMVDRIDLTHLKVYAIDVDEADELDDALSATKLLDGRIKVWIHVADPTSIVQPGSIIDREARKRGTSVFLPTATYPMFPEKLAMEGMSLKQGKLCKAVTGNVLDLWALNFHLEILHAEHSIVHEDDMQKESYCLYGSNSIAEYTVENSIIRPTYMLTYESASELLHLSLEEEAELKILSEAAALRLQWRRQQGAIDTATLETRIKVANPDNPEPSIKLYVEDQADPAMRLVTEMMILCGEAIATYGSCNNIPLPYRGQPQSNIDASAFAHLPEGPVRSSAIVRIMRAAEMDFRKPIRHGVLGLPGYVQFTSPIRRYMDLLAHYQNVFATLSLPQTLPE</sequence>
<dbReference type="SUPFAM" id="SSF50249">
    <property type="entry name" value="Nucleic acid-binding proteins"/>
    <property type="match status" value="1"/>
</dbReference>
<reference evidence="2 3" key="1">
    <citation type="submission" date="2024-02" db="EMBL/GenBank/DDBJ databases">
        <authorList>
            <person name="Vignale AGUSTIN F."/>
            <person name="Sosa J E."/>
            <person name="Modenutti C."/>
        </authorList>
    </citation>
    <scope>NUCLEOTIDE SEQUENCE [LARGE SCALE GENOMIC DNA]</scope>
</reference>
<dbReference type="InterPro" id="IPR057324">
    <property type="entry name" value="WH_RNase_II"/>
</dbReference>
<evidence type="ECO:0000313" key="2">
    <source>
        <dbReference type="EMBL" id="CAK9164472.1"/>
    </source>
</evidence>
<dbReference type="Pfam" id="PF23161">
    <property type="entry name" value="HTH_RNase_II"/>
    <property type="match status" value="2"/>
</dbReference>
<evidence type="ECO:0000259" key="1">
    <source>
        <dbReference type="SMART" id="SM00955"/>
    </source>
</evidence>
<proteinExistence type="predicted"/>
<feature type="domain" description="RNB" evidence="1">
    <location>
        <begin position="406"/>
        <end position="733"/>
    </location>
</feature>
<dbReference type="PANTHER" id="PTHR23355">
    <property type="entry name" value="RIBONUCLEASE"/>
    <property type="match status" value="1"/>
</dbReference>
<dbReference type="Pfam" id="PF23163">
    <property type="entry name" value="CSD_RNase_II"/>
    <property type="match status" value="1"/>
</dbReference>
<dbReference type="EMBL" id="CAUOFW020004214">
    <property type="protein sequence ID" value="CAK9164472.1"/>
    <property type="molecule type" value="Genomic_DNA"/>
</dbReference>
<dbReference type="AlphaFoldDB" id="A0ABC8TBB6"/>
<dbReference type="InterPro" id="IPR050180">
    <property type="entry name" value="RNR_Ribonuclease"/>
</dbReference>
<organism evidence="2 3">
    <name type="scientific">Ilex paraguariensis</name>
    <name type="common">yerba mate</name>
    <dbReference type="NCBI Taxonomy" id="185542"/>
    <lineage>
        <taxon>Eukaryota</taxon>
        <taxon>Viridiplantae</taxon>
        <taxon>Streptophyta</taxon>
        <taxon>Embryophyta</taxon>
        <taxon>Tracheophyta</taxon>
        <taxon>Spermatophyta</taxon>
        <taxon>Magnoliopsida</taxon>
        <taxon>eudicotyledons</taxon>
        <taxon>Gunneridae</taxon>
        <taxon>Pentapetalae</taxon>
        <taxon>asterids</taxon>
        <taxon>campanulids</taxon>
        <taxon>Aquifoliales</taxon>
        <taxon>Aquifoliaceae</taxon>
        <taxon>Ilex</taxon>
    </lineage>
</organism>
<dbReference type="Pfam" id="PF25255">
    <property type="entry name" value="WHD_RNase_II"/>
    <property type="match status" value="1"/>
</dbReference>
<dbReference type="Pfam" id="PF00773">
    <property type="entry name" value="RNB"/>
    <property type="match status" value="1"/>
</dbReference>
<keyword evidence="3" id="KW-1185">Reference proteome</keyword>